<evidence type="ECO:0000256" key="1">
    <source>
        <dbReference type="SAM" id="MobiDB-lite"/>
    </source>
</evidence>
<organism evidence="3 4">
    <name type="scientific">Ophiocordyceps australis</name>
    <dbReference type="NCBI Taxonomy" id="1399860"/>
    <lineage>
        <taxon>Eukaryota</taxon>
        <taxon>Fungi</taxon>
        <taxon>Dikarya</taxon>
        <taxon>Ascomycota</taxon>
        <taxon>Pezizomycotina</taxon>
        <taxon>Sordariomycetes</taxon>
        <taxon>Hypocreomycetidae</taxon>
        <taxon>Hypocreales</taxon>
        <taxon>Ophiocordycipitaceae</taxon>
        <taxon>Ophiocordyceps</taxon>
    </lineage>
</organism>
<keyword evidence="2" id="KW-0732">Signal</keyword>
<evidence type="ECO:0000313" key="4">
    <source>
        <dbReference type="Proteomes" id="UP000226192"/>
    </source>
</evidence>
<reference evidence="3 4" key="1">
    <citation type="submission" date="2017-06" db="EMBL/GenBank/DDBJ databases">
        <title>Ant-infecting Ophiocordyceps genomes reveal a high diversity of potential behavioral manipulation genes and a possible major role for enterotoxins.</title>
        <authorList>
            <person name="De Bekker C."/>
            <person name="Evans H.C."/>
            <person name="Brachmann A."/>
            <person name="Hughes D.P."/>
        </authorList>
    </citation>
    <scope>NUCLEOTIDE SEQUENCE [LARGE SCALE GENOMIC DNA]</scope>
    <source>
        <strain evidence="3 4">Map64</strain>
    </source>
</reference>
<sequence>MKATLVDMVGLVALVAAGPLSGQQFNRRGGRPDSDKIPPSGAQAIAQPARRPTFLDIPPRIGLQDPMGPRVLREGENPFKFPNRGSNAPTHSLPRQGQ</sequence>
<protein>
    <recommendedName>
        <fullName evidence="5">Secreted protein</fullName>
    </recommendedName>
</protein>
<comment type="caution">
    <text evidence="3">The sequence shown here is derived from an EMBL/GenBank/DDBJ whole genome shotgun (WGS) entry which is preliminary data.</text>
</comment>
<dbReference type="Proteomes" id="UP000226192">
    <property type="component" value="Unassembled WGS sequence"/>
</dbReference>
<dbReference type="EMBL" id="NJET01000082">
    <property type="protein sequence ID" value="PHH62098.1"/>
    <property type="molecule type" value="Genomic_DNA"/>
</dbReference>
<proteinExistence type="predicted"/>
<feature type="signal peptide" evidence="2">
    <location>
        <begin position="1"/>
        <end position="22"/>
    </location>
</feature>
<accession>A0A2C5XGT3</accession>
<dbReference type="OrthoDB" id="10393952at2759"/>
<name>A0A2C5XGT3_9HYPO</name>
<gene>
    <name evidence="3" type="ORF">CDD81_7591</name>
</gene>
<keyword evidence="4" id="KW-1185">Reference proteome</keyword>
<feature type="region of interest" description="Disordered" evidence="1">
    <location>
        <begin position="20"/>
        <end position="98"/>
    </location>
</feature>
<evidence type="ECO:0000256" key="2">
    <source>
        <dbReference type="SAM" id="SignalP"/>
    </source>
</evidence>
<feature type="compositionally biased region" description="Polar residues" evidence="1">
    <location>
        <begin position="84"/>
        <end position="98"/>
    </location>
</feature>
<feature type="chain" id="PRO_5012586878" description="Secreted protein" evidence="2">
    <location>
        <begin position="23"/>
        <end position="98"/>
    </location>
</feature>
<evidence type="ECO:0008006" key="5">
    <source>
        <dbReference type="Google" id="ProtNLM"/>
    </source>
</evidence>
<evidence type="ECO:0000313" key="3">
    <source>
        <dbReference type="EMBL" id="PHH62098.1"/>
    </source>
</evidence>
<dbReference type="AlphaFoldDB" id="A0A2C5XGT3"/>